<dbReference type="RefSeq" id="WP_324668060.1">
    <property type="nucleotide sequence ID" value="NZ_CP141614.1"/>
</dbReference>
<keyword evidence="10" id="KW-1185">Reference proteome</keyword>
<evidence type="ECO:0000256" key="2">
    <source>
        <dbReference type="ARBA" id="ARBA00022448"/>
    </source>
</evidence>
<name>A0ABZ1BM42_9FIRM</name>
<evidence type="ECO:0000259" key="8">
    <source>
        <dbReference type="PROSITE" id="PS50928"/>
    </source>
</evidence>
<evidence type="ECO:0000256" key="1">
    <source>
        <dbReference type="ARBA" id="ARBA00004651"/>
    </source>
</evidence>
<evidence type="ECO:0000313" key="9">
    <source>
        <dbReference type="EMBL" id="WRP13804.1"/>
    </source>
</evidence>
<dbReference type="EMBL" id="CP141614">
    <property type="protein sequence ID" value="WRP13804.1"/>
    <property type="molecule type" value="Genomic_DNA"/>
</dbReference>
<feature type="transmembrane region" description="Helical" evidence="7">
    <location>
        <begin position="60"/>
        <end position="85"/>
    </location>
</feature>
<feature type="transmembrane region" description="Helical" evidence="7">
    <location>
        <begin position="299"/>
        <end position="317"/>
    </location>
</feature>
<keyword evidence="4 7" id="KW-0812">Transmembrane</keyword>
<keyword evidence="5 7" id="KW-1133">Transmembrane helix</keyword>
<feature type="transmembrane region" description="Helical" evidence="7">
    <location>
        <begin position="159"/>
        <end position="180"/>
    </location>
</feature>
<dbReference type="PANTHER" id="PTHR43744">
    <property type="entry name" value="ABC TRANSPORTER PERMEASE PROTEIN MG189-RELATED-RELATED"/>
    <property type="match status" value="1"/>
</dbReference>
<proteinExistence type="inferred from homology"/>
<feature type="transmembrane region" description="Helical" evidence="7">
    <location>
        <begin position="234"/>
        <end position="259"/>
    </location>
</feature>
<dbReference type="InterPro" id="IPR000515">
    <property type="entry name" value="MetI-like"/>
</dbReference>
<keyword evidence="6 7" id="KW-0472">Membrane</keyword>
<dbReference type="SUPFAM" id="SSF161098">
    <property type="entry name" value="MetI-like"/>
    <property type="match status" value="1"/>
</dbReference>
<feature type="transmembrane region" description="Helical" evidence="7">
    <location>
        <begin position="128"/>
        <end position="147"/>
    </location>
</feature>
<comment type="subcellular location">
    <subcellularLocation>
        <location evidence="1 7">Cell membrane</location>
        <topology evidence="1 7">Multi-pass membrane protein</topology>
    </subcellularLocation>
</comment>
<dbReference type="Proteomes" id="UP001333102">
    <property type="component" value="Chromosome"/>
</dbReference>
<dbReference type="Pfam" id="PF00528">
    <property type="entry name" value="BPD_transp_1"/>
    <property type="match status" value="1"/>
</dbReference>
<dbReference type="PANTHER" id="PTHR43744:SF6">
    <property type="entry name" value="ABC TRANSPORTER PERMEASE PROTEIN YESQ-RELATED"/>
    <property type="match status" value="1"/>
</dbReference>
<dbReference type="CDD" id="cd06261">
    <property type="entry name" value="TM_PBP2"/>
    <property type="match status" value="1"/>
</dbReference>
<evidence type="ECO:0000256" key="5">
    <source>
        <dbReference type="ARBA" id="ARBA00022989"/>
    </source>
</evidence>
<evidence type="ECO:0000256" key="6">
    <source>
        <dbReference type="ARBA" id="ARBA00023136"/>
    </source>
</evidence>
<keyword evidence="2 7" id="KW-0813">Transport</keyword>
<evidence type="ECO:0000256" key="3">
    <source>
        <dbReference type="ARBA" id="ARBA00022475"/>
    </source>
</evidence>
<accession>A0ABZ1BM42</accession>
<protein>
    <submittedName>
        <fullName evidence="9">Carbohydrate ABC transporter permease</fullName>
    </submittedName>
</protein>
<dbReference type="PROSITE" id="PS50928">
    <property type="entry name" value="ABC_TM1"/>
    <property type="match status" value="1"/>
</dbReference>
<feature type="transmembrane region" description="Helical" evidence="7">
    <location>
        <begin position="192"/>
        <end position="213"/>
    </location>
</feature>
<evidence type="ECO:0000313" key="10">
    <source>
        <dbReference type="Proteomes" id="UP001333102"/>
    </source>
</evidence>
<dbReference type="InterPro" id="IPR035906">
    <property type="entry name" value="MetI-like_sf"/>
</dbReference>
<gene>
    <name evidence="9" type="ORF">VLY81_10205</name>
</gene>
<evidence type="ECO:0000256" key="4">
    <source>
        <dbReference type="ARBA" id="ARBA00022692"/>
    </source>
</evidence>
<feature type="domain" description="ABC transmembrane type-1" evidence="8">
    <location>
        <begin position="124"/>
        <end position="317"/>
    </location>
</feature>
<comment type="similarity">
    <text evidence="7">Belongs to the binding-protein-dependent transport system permease family.</text>
</comment>
<reference evidence="10" key="1">
    <citation type="submission" date="2023-12" db="EMBL/GenBank/DDBJ databases">
        <title>Novel isolates from deep terrestrial aquifers shed light on the physiology and ecology of the class Limnochordia.</title>
        <authorList>
            <person name="Karnachuk O.V."/>
            <person name="Lukina A.P."/>
            <person name="Avakyan M.R."/>
            <person name="Kadnikov V."/>
            <person name="Begmatov S."/>
            <person name="Beletsky A.V."/>
            <person name="Mardanov A.V."/>
            <person name="Ravin N.V."/>
        </authorList>
    </citation>
    <scope>NUCLEOTIDE SEQUENCE [LARGE SCALE GENOMIC DNA]</scope>
    <source>
        <strain evidence="10">LN</strain>
    </source>
</reference>
<evidence type="ECO:0000256" key="7">
    <source>
        <dbReference type="RuleBase" id="RU363032"/>
    </source>
</evidence>
<sequence>MGKLGAAGKAGAVGKPGAMRGLAAVGRLRAAGRPRAIGRLRAKTEGIIVASDYRLARHRLLYVLLFGGLAMAAVVALFPVVWLALSSFKGPVELYRTPLTLLPDQVDLRKAAQVWQTLAFGRYYLNSLWVVAGAVASAVLVNGLLAYGVSVLRPAGHKLVTALMMGSLMIPPILNMGPLFRQIVALGLIDSYIPLWLVFGANPFYFLIMTTYFDRLPRALFEAARIDGCNGLQMFWKVAVPLSRPILAVVAIFAANAAWSDFLLPFLVLRSDALQTVMVKIYTLQAASATMQGFGPDKLLMVLVLASLPPVALFVLFQRRITSTVATTGLKE</sequence>
<dbReference type="Gene3D" id="1.10.3720.10">
    <property type="entry name" value="MetI-like"/>
    <property type="match status" value="1"/>
</dbReference>
<organism evidence="9 10">
    <name type="scientific">Geochorda subterranea</name>
    <dbReference type="NCBI Taxonomy" id="3109564"/>
    <lineage>
        <taxon>Bacteria</taxon>
        <taxon>Bacillati</taxon>
        <taxon>Bacillota</taxon>
        <taxon>Limnochordia</taxon>
        <taxon>Limnochordales</taxon>
        <taxon>Geochordaceae</taxon>
        <taxon>Geochorda</taxon>
    </lineage>
</organism>
<keyword evidence="3" id="KW-1003">Cell membrane</keyword>